<name>A0A5E4TXV8_9BURK</name>
<protein>
    <submittedName>
        <fullName evidence="1">Uncharacterized protein</fullName>
    </submittedName>
</protein>
<dbReference type="RefSeq" id="WP_174996032.1">
    <property type="nucleotide sequence ID" value="NZ_CABPSF010000002.1"/>
</dbReference>
<proteinExistence type="predicted"/>
<dbReference type="AlphaFoldDB" id="A0A5E4TXV8"/>
<dbReference type="Proteomes" id="UP000333828">
    <property type="component" value="Unassembled WGS sequence"/>
</dbReference>
<gene>
    <name evidence="1" type="ORF">PIN31115_01876</name>
</gene>
<accession>A0A5E4TXV8</accession>
<dbReference type="EMBL" id="CABPSI010000002">
    <property type="protein sequence ID" value="VVD96537.1"/>
    <property type="molecule type" value="Genomic_DNA"/>
</dbReference>
<reference evidence="1 2" key="1">
    <citation type="submission" date="2019-08" db="EMBL/GenBank/DDBJ databases">
        <authorList>
            <person name="Peeters C."/>
        </authorList>
    </citation>
    <scope>NUCLEOTIDE SEQUENCE [LARGE SCALE GENOMIC DNA]</scope>
    <source>
        <strain evidence="1 2">LMG 31115</strain>
    </source>
</reference>
<evidence type="ECO:0000313" key="2">
    <source>
        <dbReference type="Proteomes" id="UP000333828"/>
    </source>
</evidence>
<organism evidence="1 2">
    <name type="scientific">Pandoraea iniqua</name>
    <dbReference type="NCBI Taxonomy" id="2508288"/>
    <lineage>
        <taxon>Bacteria</taxon>
        <taxon>Pseudomonadati</taxon>
        <taxon>Pseudomonadota</taxon>
        <taxon>Betaproteobacteria</taxon>
        <taxon>Burkholderiales</taxon>
        <taxon>Burkholderiaceae</taxon>
        <taxon>Pandoraea</taxon>
    </lineage>
</organism>
<sequence length="47" mass="4941">MAFIAIACPNTVSVFAGDTLLQTRREAGLQGHRPVPAHGIAAQALIR</sequence>
<keyword evidence="2" id="KW-1185">Reference proteome</keyword>
<evidence type="ECO:0000313" key="1">
    <source>
        <dbReference type="EMBL" id="VVD96537.1"/>
    </source>
</evidence>